<dbReference type="InterPro" id="IPR050951">
    <property type="entry name" value="Retrovirus_Pol_polyprotein"/>
</dbReference>
<evidence type="ECO:0000256" key="1">
    <source>
        <dbReference type="SAM" id="MobiDB-lite"/>
    </source>
</evidence>
<name>A0A8J4XZH7_CHIOP</name>
<dbReference type="GO" id="GO:0003676">
    <property type="term" value="F:nucleic acid binding"/>
    <property type="evidence" value="ECO:0007669"/>
    <property type="project" value="InterPro"/>
</dbReference>
<dbReference type="PANTHER" id="PTHR37984:SF7">
    <property type="entry name" value="INTEGRASE CATALYTIC DOMAIN-CONTAINING PROTEIN"/>
    <property type="match status" value="1"/>
</dbReference>
<dbReference type="EMBL" id="JACEEZ010017909">
    <property type="protein sequence ID" value="KAG0717262.1"/>
    <property type="molecule type" value="Genomic_DNA"/>
</dbReference>
<organism evidence="3 4">
    <name type="scientific">Chionoecetes opilio</name>
    <name type="common">Atlantic snow crab</name>
    <name type="synonym">Cancer opilio</name>
    <dbReference type="NCBI Taxonomy" id="41210"/>
    <lineage>
        <taxon>Eukaryota</taxon>
        <taxon>Metazoa</taxon>
        <taxon>Ecdysozoa</taxon>
        <taxon>Arthropoda</taxon>
        <taxon>Crustacea</taxon>
        <taxon>Multicrustacea</taxon>
        <taxon>Malacostraca</taxon>
        <taxon>Eumalacostraca</taxon>
        <taxon>Eucarida</taxon>
        <taxon>Decapoda</taxon>
        <taxon>Pleocyemata</taxon>
        <taxon>Brachyura</taxon>
        <taxon>Eubrachyura</taxon>
        <taxon>Majoidea</taxon>
        <taxon>Majidae</taxon>
        <taxon>Chionoecetes</taxon>
    </lineage>
</organism>
<dbReference type="Gene3D" id="3.30.420.10">
    <property type="entry name" value="Ribonuclease H-like superfamily/Ribonuclease H"/>
    <property type="match status" value="1"/>
</dbReference>
<dbReference type="GO" id="GO:0015074">
    <property type="term" value="P:DNA integration"/>
    <property type="evidence" value="ECO:0007669"/>
    <property type="project" value="InterPro"/>
</dbReference>
<protein>
    <submittedName>
        <fullName evidence="3">Gag-Pro-Pol polyprotein</fullName>
    </submittedName>
</protein>
<dbReference type="PROSITE" id="PS50994">
    <property type="entry name" value="INTEGRASE"/>
    <property type="match status" value="1"/>
</dbReference>
<evidence type="ECO:0000313" key="3">
    <source>
        <dbReference type="EMBL" id="KAG0717262.1"/>
    </source>
</evidence>
<dbReference type="AlphaFoldDB" id="A0A8J4XZH7"/>
<keyword evidence="4" id="KW-1185">Reference proteome</keyword>
<dbReference type="InterPro" id="IPR001584">
    <property type="entry name" value="Integrase_cat-core"/>
</dbReference>
<feature type="compositionally biased region" description="Polar residues" evidence="1">
    <location>
        <begin position="27"/>
        <end position="43"/>
    </location>
</feature>
<dbReference type="PANTHER" id="PTHR37984">
    <property type="entry name" value="PROTEIN CBG26694"/>
    <property type="match status" value="1"/>
</dbReference>
<feature type="domain" description="Integrase catalytic" evidence="2">
    <location>
        <begin position="57"/>
        <end position="194"/>
    </location>
</feature>
<dbReference type="InterPro" id="IPR036397">
    <property type="entry name" value="RNaseH_sf"/>
</dbReference>
<dbReference type="Proteomes" id="UP000770661">
    <property type="component" value="Unassembled WGS sequence"/>
</dbReference>
<proteinExistence type="predicted"/>
<dbReference type="OrthoDB" id="6363839at2759"/>
<accession>A0A8J4XZH7</accession>
<dbReference type="InterPro" id="IPR012337">
    <property type="entry name" value="RNaseH-like_sf"/>
</dbReference>
<sequence>MARELWFLQPTAAAPLLGCTTVTEVSQPRSAGHSRQSSGQVSIPTLPAPSKPASHARSYSPVSNRNHYCATTTLQAIRVSLRRLFLSRRKVFPGHRGHSGWPVVVNCGANTTATHTIRLFCRYFREVGVPLRRRTDGGPQFTSTAFRNFTERLGVYHAVSSPHYPQSNGHAEAAVKSVKQHILKTAPNGNIVKT</sequence>
<reference evidence="3" key="1">
    <citation type="submission" date="2020-07" db="EMBL/GenBank/DDBJ databases">
        <title>The High-quality genome of the commercially important snow crab, Chionoecetes opilio.</title>
        <authorList>
            <person name="Jeong J.-H."/>
            <person name="Ryu S."/>
        </authorList>
    </citation>
    <scope>NUCLEOTIDE SEQUENCE</scope>
    <source>
        <strain evidence="3">MADBK_172401_WGS</strain>
        <tissue evidence="3">Digestive gland</tissue>
    </source>
</reference>
<evidence type="ECO:0000259" key="2">
    <source>
        <dbReference type="PROSITE" id="PS50994"/>
    </source>
</evidence>
<evidence type="ECO:0000313" key="4">
    <source>
        <dbReference type="Proteomes" id="UP000770661"/>
    </source>
</evidence>
<dbReference type="SUPFAM" id="SSF53098">
    <property type="entry name" value="Ribonuclease H-like"/>
    <property type="match status" value="1"/>
</dbReference>
<comment type="caution">
    <text evidence="3">The sequence shown here is derived from an EMBL/GenBank/DDBJ whole genome shotgun (WGS) entry which is preliminary data.</text>
</comment>
<gene>
    <name evidence="3" type="primary">pol_43</name>
    <name evidence="3" type="ORF">GWK47_054819</name>
</gene>
<feature type="region of interest" description="Disordered" evidence="1">
    <location>
        <begin position="27"/>
        <end position="60"/>
    </location>
</feature>